<evidence type="ECO:0000313" key="2">
    <source>
        <dbReference type="Proteomes" id="UP001642540"/>
    </source>
</evidence>
<keyword evidence="2" id="KW-1185">Reference proteome</keyword>
<reference evidence="1 2" key="1">
    <citation type="submission" date="2024-08" db="EMBL/GenBank/DDBJ databases">
        <authorList>
            <person name="Cucini C."/>
            <person name="Frati F."/>
        </authorList>
    </citation>
    <scope>NUCLEOTIDE SEQUENCE [LARGE SCALE GENOMIC DNA]</scope>
</reference>
<organism evidence="1 2">
    <name type="scientific">Orchesella dallaii</name>
    <dbReference type="NCBI Taxonomy" id="48710"/>
    <lineage>
        <taxon>Eukaryota</taxon>
        <taxon>Metazoa</taxon>
        <taxon>Ecdysozoa</taxon>
        <taxon>Arthropoda</taxon>
        <taxon>Hexapoda</taxon>
        <taxon>Collembola</taxon>
        <taxon>Entomobryomorpha</taxon>
        <taxon>Entomobryoidea</taxon>
        <taxon>Orchesellidae</taxon>
        <taxon>Orchesellinae</taxon>
        <taxon>Orchesella</taxon>
    </lineage>
</organism>
<evidence type="ECO:0000313" key="1">
    <source>
        <dbReference type="EMBL" id="CAL8071611.1"/>
    </source>
</evidence>
<name>A0ABP1PMY2_9HEXA</name>
<dbReference type="Proteomes" id="UP001642540">
    <property type="component" value="Unassembled WGS sequence"/>
</dbReference>
<accession>A0ABP1PMY2</accession>
<dbReference type="EMBL" id="CAXLJM020000006">
    <property type="protein sequence ID" value="CAL8071611.1"/>
    <property type="molecule type" value="Genomic_DNA"/>
</dbReference>
<protein>
    <submittedName>
        <fullName evidence="1">Uncharacterized protein</fullName>
    </submittedName>
</protein>
<proteinExistence type="predicted"/>
<gene>
    <name evidence="1" type="ORF">ODALV1_LOCUS1799</name>
</gene>
<sequence>MSVVPVLARTSLRLSLSGNLTQSLLPPSFCLDVTCAILFTLLTFSGAVGLHGCSYEDLHTLNIITKEWPTLNVVGKRPPSLMAEYWNIFASESLRVGLQNGHLRESNHSLWRLEGGWHLLIRSLRTGHTGLGKVEGGTDSATPGFPTDARPCAQRGHSFTTVDGNIYCLRT</sequence>
<comment type="caution">
    <text evidence="1">The sequence shown here is derived from an EMBL/GenBank/DDBJ whole genome shotgun (WGS) entry which is preliminary data.</text>
</comment>